<evidence type="ECO:0000259" key="1">
    <source>
        <dbReference type="SMART" id="SM00225"/>
    </source>
</evidence>
<dbReference type="Gene3D" id="3.30.710.10">
    <property type="entry name" value="Potassium Channel Kv1.1, Chain A"/>
    <property type="match status" value="1"/>
</dbReference>
<dbReference type="HOGENOM" id="CLU_1054328_0_0_1"/>
<dbReference type="STRING" id="578458.D8QAG0"/>
<dbReference type="AlphaFoldDB" id="D8QAG0"/>
<feature type="non-terminal residue" evidence="2">
    <location>
        <position position="264"/>
    </location>
</feature>
<protein>
    <recommendedName>
        <fullName evidence="1">BTB domain-containing protein</fullName>
    </recommendedName>
</protein>
<feature type="domain" description="BTB" evidence="1">
    <location>
        <begin position="34"/>
        <end position="132"/>
    </location>
</feature>
<dbReference type="eggNOG" id="ENOG502SUFV">
    <property type="taxonomic scope" value="Eukaryota"/>
</dbReference>
<dbReference type="Proteomes" id="UP000007431">
    <property type="component" value="Unassembled WGS sequence"/>
</dbReference>
<dbReference type="OrthoDB" id="2367075at2759"/>
<name>D8QAG0_SCHCM</name>
<gene>
    <name evidence="2" type="ORF">SCHCODRAFT_110903</name>
</gene>
<dbReference type="SUPFAM" id="SSF54695">
    <property type="entry name" value="POZ domain"/>
    <property type="match status" value="1"/>
</dbReference>
<dbReference type="InterPro" id="IPR000210">
    <property type="entry name" value="BTB/POZ_dom"/>
</dbReference>
<dbReference type="InParanoid" id="D8QAG0"/>
<dbReference type="SMART" id="SM00225">
    <property type="entry name" value="BTB"/>
    <property type="match status" value="1"/>
</dbReference>
<sequence>MNTTFSSPEPAVAAPLTATAPPTVNHERFYMDTRSVKFKLDDGTLYNVFRYFFEQSPTFVEEYLSQDDVEVIYLKDVSRVDFDRFLSYMYPKSLGKCDVNTSEEWTSVLRLASKWGFTDLRAHSLEKLESTAAPIDRILIAREFDLPKWLLPAFVDLCTAPEPPTLEAAEHLGLPAVVNIGRIREKVIRAGGARNMGPFVLEQAVVDAKLAKGPAGPQIIQMPQFVFKQAVLARLLAAHVAAHCHLSPCAGDGQPDAARPFAQA</sequence>
<dbReference type="InterPro" id="IPR011333">
    <property type="entry name" value="SKP1/BTB/POZ_sf"/>
</dbReference>
<evidence type="ECO:0000313" key="2">
    <source>
        <dbReference type="EMBL" id="EFI95830.1"/>
    </source>
</evidence>
<reference evidence="2 3" key="1">
    <citation type="journal article" date="2010" name="Nat. Biotechnol.">
        <title>Genome sequence of the model mushroom Schizophyllum commune.</title>
        <authorList>
            <person name="Ohm R.A."/>
            <person name="de Jong J.F."/>
            <person name="Lugones L.G."/>
            <person name="Aerts A."/>
            <person name="Kothe E."/>
            <person name="Stajich J.E."/>
            <person name="de Vries R.P."/>
            <person name="Record E."/>
            <person name="Levasseur A."/>
            <person name="Baker S.E."/>
            <person name="Bartholomew K.A."/>
            <person name="Coutinho P.M."/>
            <person name="Erdmann S."/>
            <person name="Fowler T.J."/>
            <person name="Gathman A.C."/>
            <person name="Lombard V."/>
            <person name="Henrissat B."/>
            <person name="Knabe N."/>
            <person name="Kuees U."/>
            <person name="Lilly W.W."/>
            <person name="Lindquist E."/>
            <person name="Lucas S."/>
            <person name="Magnuson J.K."/>
            <person name="Piumi F."/>
            <person name="Raudaskoski M."/>
            <person name="Salamov A."/>
            <person name="Schmutz J."/>
            <person name="Schwarze F.W.M.R."/>
            <person name="vanKuyk P.A."/>
            <person name="Horton J.S."/>
            <person name="Grigoriev I.V."/>
            <person name="Woesten H.A.B."/>
        </authorList>
    </citation>
    <scope>NUCLEOTIDE SEQUENCE [LARGE SCALE GENOMIC DNA]</scope>
    <source>
        <strain evidence="3">H4-8 / FGSC 9210</strain>
    </source>
</reference>
<proteinExistence type="predicted"/>
<dbReference type="Pfam" id="PF00651">
    <property type="entry name" value="BTB"/>
    <property type="match status" value="1"/>
</dbReference>
<dbReference type="EMBL" id="GL377308">
    <property type="protein sequence ID" value="EFI95830.1"/>
    <property type="molecule type" value="Genomic_DNA"/>
</dbReference>
<dbReference type="VEuPathDB" id="FungiDB:SCHCODRAFT_02669226"/>
<organism evidence="3">
    <name type="scientific">Schizophyllum commune (strain H4-8 / FGSC 9210)</name>
    <name type="common">Split gill fungus</name>
    <dbReference type="NCBI Taxonomy" id="578458"/>
    <lineage>
        <taxon>Eukaryota</taxon>
        <taxon>Fungi</taxon>
        <taxon>Dikarya</taxon>
        <taxon>Basidiomycota</taxon>
        <taxon>Agaricomycotina</taxon>
        <taxon>Agaricomycetes</taxon>
        <taxon>Agaricomycetidae</taxon>
        <taxon>Agaricales</taxon>
        <taxon>Schizophyllaceae</taxon>
        <taxon>Schizophyllum</taxon>
    </lineage>
</organism>
<accession>D8QAG0</accession>
<dbReference type="OMA" id="SNMWRLL"/>
<keyword evidence="3" id="KW-1185">Reference proteome</keyword>
<dbReference type="GeneID" id="9588737"/>
<evidence type="ECO:0000313" key="3">
    <source>
        <dbReference type="Proteomes" id="UP000007431"/>
    </source>
</evidence>
<dbReference type="KEGG" id="scm:SCHCO_02669226"/>